<feature type="compositionally biased region" description="Pro residues" evidence="1">
    <location>
        <begin position="33"/>
        <end position="43"/>
    </location>
</feature>
<accession>A0ABD1HEC0</accession>
<feature type="region of interest" description="Disordered" evidence="1">
    <location>
        <begin position="1"/>
        <end position="56"/>
    </location>
</feature>
<gene>
    <name evidence="2" type="ORF">AAHA92_15310</name>
</gene>
<dbReference type="NCBIfam" id="TIGR01571">
    <property type="entry name" value="A_thal_Cys_rich"/>
    <property type="match status" value="1"/>
</dbReference>
<reference evidence="2 3" key="1">
    <citation type="submission" date="2024-06" db="EMBL/GenBank/DDBJ databases">
        <title>A chromosome level genome sequence of Diviner's sage (Salvia divinorum).</title>
        <authorList>
            <person name="Ford S.A."/>
            <person name="Ro D.-K."/>
            <person name="Ness R.W."/>
            <person name="Phillips M.A."/>
        </authorList>
    </citation>
    <scope>NUCLEOTIDE SEQUENCE [LARGE SCALE GENOMIC DNA]</scope>
    <source>
        <strain evidence="2">SAF-2024a</strain>
        <tissue evidence="2">Leaf</tissue>
    </source>
</reference>
<dbReference type="EMBL" id="JBEAFC010000006">
    <property type="protein sequence ID" value="KAL1554788.1"/>
    <property type="molecule type" value="Genomic_DNA"/>
</dbReference>
<proteinExistence type="predicted"/>
<organism evidence="2 3">
    <name type="scientific">Salvia divinorum</name>
    <name type="common">Maria pastora</name>
    <name type="synonym">Diviner's sage</name>
    <dbReference type="NCBI Taxonomy" id="28513"/>
    <lineage>
        <taxon>Eukaryota</taxon>
        <taxon>Viridiplantae</taxon>
        <taxon>Streptophyta</taxon>
        <taxon>Embryophyta</taxon>
        <taxon>Tracheophyta</taxon>
        <taxon>Spermatophyta</taxon>
        <taxon>Magnoliopsida</taxon>
        <taxon>eudicotyledons</taxon>
        <taxon>Gunneridae</taxon>
        <taxon>Pentapetalae</taxon>
        <taxon>asterids</taxon>
        <taxon>lamiids</taxon>
        <taxon>Lamiales</taxon>
        <taxon>Lamiaceae</taxon>
        <taxon>Nepetoideae</taxon>
        <taxon>Mentheae</taxon>
        <taxon>Salviinae</taxon>
        <taxon>Salvia</taxon>
        <taxon>Salvia subgen. Calosphace</taxon>
    </lineage>
</organism>
<protein>
    <submittedName>
        <fullName evidence="2">Protein PLANT CADMIUM RESISTANCE 7-like</fullName>
    </submittedName>
</protein>
<sequence length="231" mass="25534">MGRLPHVNNATQHHQGPTAGTAPPQPPDEDLYEPPPGYQPPPAATKLPNDRYDKPAVAAQPFPLPQEQTAEPFPPNQYIQTQQEIPIGIVAQQENQAWKSNLFDCMKDPQNAIITLCFPCVTFGQIAEILDNGSTSCATSGILYSCIACCLGAPCLISCGYRSKLRAKFGLVESPAPDWLIHCFCEYCSLCQEYRELNDRGFDPSIGHAGNEARQRRQQFGVTPPMQQRMM</sequence>
<evidence type="ECO:0000256" key="1">
    <source>
        <dbReference type="SAM" id="MobiDB-lite"/>
    </source>
</evidence>
<dbReference type="AlphaFoldDB" id="A0ABD1HEC0"/>
<dbReference type="Proteomes" id="UP001567538">
    <property type="component" value="Unassembled WGS sequence"/>
</dbReference>
<evidence type="ECO:0000313" key="2">
    <source>
        <dbReference type="EMBL" id="KAL1554788.1"/>
    </source>
</evidence>
<evidence type="ECO:0000313" key="3">
    <source>
        <dbReference type="Proteomes" id="UP001567538"/>
    </source>
</evidence>
<dbReference type="Pfam" id="PF04749">
    <property type="entry name" value="PLAC8"/>
    <property type="match status" value="1"/>
</dbReference>
<comment type="caution">
    <text evidence="2">The sequence shown here is derived from an EMBL/GenBank/DDBJ whole genome shotgun (WGS) entry which is preliminary data.</text>
</comment>
<name>A0ABD1HEC0_SALDI</name>
<dbReference type="PANTHER" id="PTHR15907">
    <property type="entry name" value="DUF614 FAMILY PROTEIN-RELATED"/>
    <property type="match status" value="1"/>
</dbReference>
<keyword evidence="3" id="KW-1185">Reference proteome</keyword>
<dbReference type="InterPro" id="IPR006461">
    <property type="entry name" value="PLAC_motif_containing"/>
</dbReference>